<evidence type="ECO:0000313" key="1">
    <source>
        <dbReference type="EMBL" id="KAF1992269.1"/>
    </source>
</evidence>
<reference evidence="1" key="1">
    <citation type="journal article" date="2020" name="Stud. Mycol.">
        <title>101 Dothideomycetes genomes: a test case for predicting lifestyles and emergence of pathogens.</title>
        <authorList>
            <person name="Haridas S."/>
            <person name="Albert R."/>
            <person name="Binder M."/>
            <person name="Bloem J."/>
            <person name="Labutti K."/>
            <person name="Salamov A."/>
            <person name="Andreopoulos B."/>
            <person name="Baker S."/>
            <person name="Barry K."/>
            <person name="Bills G."/>
            <person name="Bluhm B."/>
            <person name="Cannon C."/>
            <person name="Castanera R."/>
            <person name="Culley D."/>
            <person name="Daum C."/>
            <person name="Ezra D."/>
            <person name="Gonzalez J."/>
            <person name="Henrissat B."/>
            <person name="Kuo A."/>
            <person name="Liang C."/>
            <person name="Lipzen A."/>
            <person name="Lutzoni F."/>
            <person name="Magnuson J."/>
            <person name="Mondo S."/>
            <person name="Nolan M."/>
            <person name="Ohm R."/>
            <person name="Pangilinan J."/>
            <person name="Park H.-J."/>
            <person name="Ramirez L."/>
            <person name="Alfaro M."/>
            <person name="Sun H."/>
            <person name="Tritt A."/>
            <person name="Yoshinaga Y."/>
            <person name="Zwiers L.-H."/>
            <person name="Turgeon B."/>
            <person name="Goodwin S."/>
            <person name="Spatafora J."/>
            <person name="Crous P."/>
            <person name="Grigoriev I."/>
        </authorList>
    </citation>
    <scope>NUCLEOTIDE SEQUENCE</scope>
    <source>
        <strain evidence="1">CBS 113979</strain>
    </source>
</reference>
<gene>
    <name evidence="1" type="ORF">K402DRAFT_2224</name>
</gene>
<dbReference type="AlphaFoldDB" id="A0A6G1HGW3"/>
<keyword evidence="2" id="KW-1185">Reference proteome</keyword>
<evidence type="ECO:0000313" key="2">
    <source>
        <dbReference type="Proteomes" id="UP000800041"/>
    </source>
</evidence>
<protein>
    <submittedName>
        <fullName evidence="1">Uncharacterized protein</fullName>
    </submittedName>
</protein>
<dbReference type="Proteomes" id="UP000800041">
    <property type="component" value="Unassembled WGS sequence"/>
</dbReference>
<proteinExistence type="predicted"/>
<name>A0A6G1HGW3_9PEZI</name>
<sequence>MTSAGNQFMPQARKETELQIPECHFDRRSWPQKAELRAKYNQPTCADSDGPPRYNRLGNLRIVRPCWPREHRRRKHPDLGSAVSDPEAYRLPNRSQSTHYQIKRGEASYCYTTYFVQPENYRLKIQISNFRTVNRQVYKEVLRIMFDKCDLRFIGSPQSALAFLHDHMSHLVRLPNFAVYYRFNEETARYSDQTAHYEALIPRIDIRYWRPLFNVFCHYVFGIRHYHVYIGKGFWAWQDRWERLSLSLFEDPVLDSRSKAIFPTKNNLRTFLAHAARIRWVRPANERTRTAVEPTKKPSFNLYVEDSRTLVPRKWDIEDDRREMMISRPMPTRVLKGCTCEGRKQVDL</sequence>
<accession>A0A6G1HGW3</accession>
<dbReference type="EMBL" id="ML977137">
    <property type="protein sequence ID" value="KAF1992269.1"/>
    <property type="molecule type" value="Genomic_DNA"/>
</dbReference>
<organism evidence="1 2">
    <name type="scientific">Aulographum hederae CBS 113979</name>
    <dbReference type="NCBI Taxonomy" id="1176131"/>
    <lineage>
        <taxon>Eukaryota</taxon>
        <taxon>Fungi</taxon>
        <taxon>Dikarya</taxon>
        <taxon>Ascomycota</taxon>
        <taxon>Pezizomycotina</taxon>
        <taxon>Dothideomycetes</taxon>
        <taxon>Pleosporomycetidae</taxon>
        <taxon>Aulographales</taxon>
        <taxon>Aulographaceae</taxon>
    </lineage>
</organism>